<evidence type="ECO:0000256" key="6">
    <source>
        <dbReference type="ARBA" id="ARBA00023196"/>
    </source>
</evidence>
<dbReference type="Gene3D" id="2.60.15.10">
    <property type="entry name" value="F0F1 ATP synthase delta/epsilon subunit, N-terminal"/>
    <property type="match status" value="1"/>
</dbReference>
<evidence type="ECO:0000256" key="4">
    <source>
        <dbReference type="ARBA" id="ARBA00023065"/>
    </source>
</evidence>
<evidence type="ECO:0000256" key="1">
    <source>
        <dbReference type="ARBA" id="ARBA00004184"/>
    </source>
</evidence>
<keyword evidence="6 7" id="KW-0139">CF(1)</keyword>
<accession>A0A846U1B6</accession>
<dbReference type="InterPro" id="IPR001469">
    <property type="entry name" value="ATP_synth_F1_dsu/esu"/>
</dbReference>
<protein>
    <recommendedName>
        <fullName evidence="7">ATP synthase epsilon chain</fullName>
    </recommendedName>
    <alternativeName>
        <fullName evidence="7">ATP synthase F1 sector epsilon subunit</fullName>
    </alternativeName>
    <alternativeName>
        <fullName evidence="7">F-ATPase epsilon subunit</fullName>
    </alternativeName>
</protein>
<dbReference type="CDD" id="cd12152">
    <property type="entry name" value="F1-ATPase_delta"/>
    <property type="match status" value="1"/>
</dbReference>
<evidence type="ECO:0000256" key="2">
    <source>
        <dbReference type="ARBA" id="ARBA00005712"/>
    </source>
</evidence>
<gene>
    <name evidence="7" type="primary">atpC</name>
    <name evidence="9" type="ORF">HER12_02410</name>
</gene>
<keyword evidence="4 7" id="KW-0406">Ion transport</keyword>
<comment type="subcellular location">
    <subcellularLocation>
        <location evidence="7">Cell membrane</location>
        <topology evidence="7">Peripheral membrane protein</topology>
    </subcellularLocation>
    <subcellularLocation>
        <location evidence="1">Endomembrane system</location>
        <topology evidence="1">Peripheral membrane protein</topology>
    </subcellularLocation>
</comment>
<evidence type="ECO:0000259" key="8">
    <source>
        <dbReference type="Pfam" id="PF02823"/>
    </source>
</evidence>
<evidence type="ECO:0000256" key="7">
    <source>
        <dbReference type="HAMAP-Rule" id="MF_00530"/>
    </source>
</evidence>
<dbReference type="GO" id="GO:0045259">
    <property type="term" value="C:proton-transporting ATP synthase complex"/>
    <property type="evidence" value="ECO:0007669"/>
    <property type="project" value="UniProtKB-KW"/>
</dbReference>
<comment type="similarity">
    <text evidence="2 7">Belongs to the ATPase epsilon chain family.</text>
</comment>
<evidence type="ECO:0000313" key="9">
    <source>
        <dbReference type="EMBL" id="NKE38606.1"/>
    </source>
</evidence>
<comment type="caution">
    <text evidence="9">The sequence shown here is derived from an EMBL/GenBank/DDBJ whole genome shotgun (WGS) entry which is preliminary data.</text>
</comment>
<sequence>MALKLKIITPDGIFFDGTVDSVNIKTTEGYITILEWHTPLIANIAISNMMYRINNQPHNLSIAGGLLITTLHDVRIITDKIDNTSGVKNQASISEKKDSTSQE</sequence>
<comment type="subunit">
    <text evidence="7">F-type ATPases have 2 components, CF(1) - the catalytic core - and CF(0) - the membrane proton channel. CF(1) has five subunits: alpha(3), beta(3), gamma(1), delta(1), epsilon(1). CF(0) has three main subunits: a, b and c.</text>
</comment>
<proteinExistence type="inferred from homology"/>
<dbReference type="InterPro" id="IPR036771">
    <property type="entry name" value="ATPsynth_dsu/esu_N"/>
</dbReference>
<keyword evidence="7" id="KW-0066">ATP synthesis</keyword>
<feature type="domain" description="ATP synthase F1 complex delta/epsilon subunit N-terminal" evidence="8">
    <location>
        <begin position="3"/>
        <end position="80"/>
    </location>
</feature>
<dbReference type="GO" id="GO:0046933">
    <property type="term" value="F:proton-transporting ATP synthase activity, rotational mechanism"/>
    <property type="evidence" value="ECO:0007669"/>
    <property type="project" value="UniProtKB-UniRule"/>
</dbReference>
<dbReference type="AlphaFoldDB" id="A0A846U1B6"/>
<keyword evidence="7" id="KW-0375">Hydrogen ion transport</keyword>
<dbReference type="Pfam" id="PF02823">
    <property type="entry name" value="ATP-synt_DE_N"/>
    <property type="match status" value="1"/>
</dbReference>
<dbReference type="GO" id="GO:0012505">
    <property type="term" value="C:endomembrane system"/>
    <property type="evidence" value="ECO:0007669"/>
    <property type="project" value="UniProtKB-SubCell"/>
</dbReference>
<evidence type="ECO:0000256" key="5">
    <source>
        <dbReference type="ARBA" id="ARBA00023136"/>
    </source>
</evidence>
<dbReference type="Proteomes" id="UP000584587">
    <property type="component" value="Unassembled WGS sequence"/>
</dbReference>
<evidence type="ECO:0000256" key="3">
    <source>
        <dbReference type="ARBA" id="ARBA00022448"/>
    </source>
</evidence>
<evidence type="ECO:0000313" key="10">
    <source>
        <dbReference type="Proteomes" id="UP000584587"/>
    </source>
</evidence>
<keyword evidence="5 7" id="KW-0472">Membrane</keyword>
<name>A0A846U1B6_9MOLU</name>
<dbReference type="HAMAP" id="MF_00530">
    <property type="entry name" value="ATP_synth_epsil_bac"/>
    <property type="match status" value="1"/>
</dbReference>
<dbReference type="GO" id="GO:0005886">
    <property type="term" value="C:plasma membrane"/>
    <property type="evidence" value="ECO:0007669"/>
    <property type="project" value="UniProtKB-SubCell"/>
</dbReference>
<dbReference type="GO" id="GO:0005524">
    <property type="term" value="F:ATP binding"/>
    <property type="evidence" value="ECO:0007669"/>
    <property type="project" value="UniProtKB-UniRule"/>
</dbReference>
<keyword evidence="10" id="KW-1185">Reference proteome</keyword>
<keyword evidence="7" id="KW-1003">Cell membrane</keyword>
<reference evidence="9 10" key="1">
    <citation type="submission" date="2020-04" db="EMBL/GenBank/DDBJ databases">
        <title>Complete genome sequence of Spiroplasma platyhelix ATCC 51748, an insect isolate.</title>
        <authorList>
            <person name="Green E.A."/>
            <person name="Klassen J.L."/>
        </authorList>
    </citation>
    <scope>NUCLEOTIDE SEQUENCE [LARGE SCALE GENOMIC DNA]</scope>
    <source>
        <strain evidence="9 10">PALS-1</strain>
    </source>
</reference>
<dbReference type="InterPro" id="IPR020546">
    <property type="entry name" value="ATP_synth_F1_dsu/esu_N"/>
</dbReference>
<dbReference type="EMBL" id="JAAVVK010000002">
    <property type="protein sequence ID" value="NKE38606.1"/>
    <property type="molecule type" value="Genomic_DNA"/>
</dbReference>
<dbReference type="RefSeq" id="WP_168105083.1">
    <property type="nucleotide sequence ID" value="NZ_CP051215.1"/>
</dbReference>
<comment type="function">
    <text evidence="7">Produces ATP from ADP in the presence of a proton gradient across the membrane.</text>
</comment>
<dbReference type="SUPFAM" id="SSF51344">
    <property type="entry name" value="Epsilon subunit of F1F0-ATP synthase N-terminal domain"/>
    <property type="match status" value="1"/>
</dbReference>
<keyword evidence="3 7" id="KW-0813">Transport</keyword>
<organism evidence="9 10">
    <name type="scientific">Spiroplasma platyhelix PALS-1</name>
    <dbReference type="NCBI Taxonomy" id="1276218"/>
    <lineage>
        <taxon>Bacteria</taxon>
        <taxon>Bacillati</taxon>
        <taxon>Mycoplasmatota</taxon>
        <taxon>Mollicutes</taxon>
        <taxon>Entomoplasmatales</taxon>
        <taxon>Spiroplasmataceae</taxon>
        <taxon>Spiroplasma</taxon>
    </lineage>
</organism>